<dbReference type="EMBL" id="JAMGBB010000001">
    <property type="protein sequence ID" value="MCL6740411.1"/>
    <property type="molecule type" value="Genomic_DNA"/>
</dbReference>
<protein>
    <submittedName>
        <fullName evidence="2">DUF6356 family protein</fullName>
    </submittedName>
</protein>
<keyword evidence="1" id="KW-0812">Transmembrane</keyword>
<proteinExistence type="predicted"/>
<evidence type="ECO:0000313" key="3">
    <source>
        <dbReference type="Proteomes" id="UP001165383"/>
    </source>
</evidence>
<feature type="transmembrane region" description="Helical" evidence="1">
    <location>
        <begin position="20"/>
        <end position="43"/>
    </location>
</feature>
<organism evidence="2 3">
    <name type="scientific">Sphingomonas brevis</name>
    <dbReference type="NCBI Taxonomy" id="2908206"/>
    <lineage>
        <taxon>Bacteria</taxon>
        <taxon>Pseudomonadati</taxon>
        <taxon>Pseudomonadota</taxon>
        <taxon>Alphaproteobacteria</taxon>
        <taxon>Sphingomonadales</taxon>
        <taxon>Sphingomonadaceae</taxon>
        <taxon>Sphingomonas</taxon>
    </lineage>
</organism>
<dbReference type="InterPro" id="IPR045936">
    <property type="entry name" value="DUF6356"/>
</dbReference>
<keyword evidence="3" id="KW-1185">Reference proteome</keyword>
<keyword evidence="1" id="KW-0472">Membrane</keyword>
<gene>
    <name evidence="2" type="ORF">LZ518_04610</name>
</gene>
<accession>A0ABT0S7N3</accession>
<reference evidence="2" key="1">
    <citation type="submission" date="2022-05" db="EMBL/GenBank/DDBJ databases">
        <authorList>
            <person name="Jo J.-H."/>
            <person name="Im W.-T."/>
        </authorList>
    </citation>
    <scope>NUCLEOTIDE SEQUENCE</scope>
    <source>
        <strain evidence="2">RB56-2</strain>
    </source>
</reference>
<keyword evidence="1" id="KW-1133">Transmembrane helix</keyword>
<evidence type="ECO:0000313" key="2">
    <source>
        <dbReference type="EMBL" id="MCL6740411.1"/>
    </source>
</evidence>
<dbReference type="Pfam" id="PF19883">
    <property type="entry name" value="DUF6356"/>
    <property type="match status" value="1"/>
</dbReference>
<dbReference type="Proteomes" id="UP001165383">
    <property type="component" value="Unassembled WGS sequence"/>
</dbReference>
<evidence type="ECO:0000256" key="1">
    <source>
        <dbReference type="SAM" id="Phobius"/>
    </source>
</evidence>
<sequence length="134" mass="14242">MIAQSRAHLKAAGEGYWRHFRFATTFGLLAAAAGIAAIIHAFVPAMCTHTASRIVRHLGQLADDRSKIDAIESEAVEARAFVLLLLLAAAVVAPLWILNAPTALRLAYTGLAFALPAVLLLSNPELATREESAA</sequence>
<comment type="caution">
    <text evidence="2">The sequence shown here is derived from an EMBL/GenBank/DDBJ whole genome shotgun (WGS) entry which is preliminary data.</text>
</comment>
<feature type="transmembrane region" description="Helical" evidence="1">
    <location>
        <begin position="80"/>
        <end position="97"/>
    </location>
</feature>
<name>A0ABT0S7N3_9SPHN</name>
<dbReference type="RefSeq" id="WP_249914844.1">
    <property type="nucleotide sequence ID" value="NZ_JAMGBB010000001.1"/>
</dbReference>